<dbReference type="GO" id="GO:0004497">
    <property type="term" value="F:monooxygenase activity"/>
    <property type="evidence" value="ECO:0007669"/>
    <property type="project" value="UniProtKB-KW"/>
</dbReference>
<sequence length="290" mass="30669">MARPEAVDVVSFGYFLVPDASQPLLDVARSVESLGLEYVGIQDHPYQRRFVDTVALSGAILAATSSLRVFPDVACLPLRPPGVLAKTAASLDVLSGGRFELGLGAGAFWDAIEGYGGQRRTPGEALAALGEAVEVIRMLWSGDRGLRFEGAHYHLRGVHSGPLPAHDIGIWIGAYQPRALALTGRVADGWVPSMSAQVAARLPELNDRVDDGAVSAGRDPSAVRRVFNVGGTITDGSSEGYLNGPVPQWVDELSALVTEHRADVLVFGGPPSQLRTFAEEVVPAVRAATP</sequence>
<dbReference type="Gene3D" id="3.20.20.30">
    <property type="entry name" value="Luciferase-like domain"/>
    <property type="match status" value="1"/>
</dbReference>
<proteinExistence type="predicted"/>
<keyword evidence="3" id="KW-0503">Monooxygenase</keyword>
<keyword evidence="4" id="KW-1185">Reference proteome</keyword>
<reference evidence="3 4" key="1">
    <citation type="submission" date="2020-08" db="EMBL/GenBank/DDBJ databases">
        <title>Sequencing the genomes of 1000 actinobacteria strains.</title>
        <authorList>
            <person name="Klenk H.-P."/>
        </authorList>
    </citation>
    <scope>NUCLEOTIDE SEQUENCE [LARGE SCALE GENOMIC DNA]</scope>
    <source>
        <strain evidence="3 4">DSM 102122</strain>
    </source>
</reference>
<evidence type="ECO:0000259" key="2">
    <source>
        <dbReference type="Pfam" id="PF00296"/>
    </source>
</evidence>
<organism evidence="3 4">
    <name type="scientific">Jiangella mangrovi</name>
    <dbReference type="NCBI Taxonomy" id="1524084"/>
    <lineage>
        <taxon>Bacteria</taxon>
        <taxon>Bacillati</taxon>
        <taxon>Actinomycetota</taxon>
        <taxon>Actinomycetes</taxon>
        <taxon>Jiangellales</taxon>
        <taxon>Jiangellaceae</taxon>
        <taxon>Jiangella</taxon>
    </lineage>
</organism>
<dbReference type="PANTHER" id="PTHR43244">
    <property type="match status" value="1"/>
</dbReference>
<comment type="caution">
    <text evidence="3">The sequence shown here is derived from an EMBL/GenBank/DDBJ whole genome shotgun (WGS) entry which is preliminary data.</text>
</comment>
<dbReference type="InterPro" id="IPR011251">
    <property type="entry name" value="Luciferase-like_dom"/>
</dbReference>
<dbReference type="SUPFAM" id="SSF51679">
    <property type="entry name" value="Bacterial luciferase-like"/>
    <property type="match status" value="1"/>
</dbReference>
<dbReference type="PANTHER" id="PTHR43244:SF1">
    <property type="entry name" value="5,10-METHYLENETETRAHYDROMETHANOPTERIN REDUCTASE"/>
    <property type="match status" value="1"/>
</dbReference>
<dbReference type="RefSeq" id="WP_221440444.1">
    <property type="nucleotide sequence ID" value="NZ_JACHMM010000001.1"/>
</dbReference>
<dbReference type="InterPro" id="IPR036661">
    <property type="entry name" value="Luciferase-like_sf"/>
</dbReference>
<dbReference type="CDD" id="cd01097">
    <property type="entry name" value="Tetrahydromethanopterin_reductase"/>
    <property type="match status" value="1"/>
</dbReference>
<name>A0A7W9GL32_9ACTN</name>
<dbReference type="GO" id="GO:0016705">
    <property type="term" value="F:oxidoreductase activity, acting on paired donors, with incorporation or reduction of molecular oxygen"/>
    <property type="evidence" value="ECO:0007669"/>
    <property type="project" value="InterPro"/>
</dbReference>
<keyword evidence="1" id="KW-0560">Oxidoreductase</keyword>
<protein>
    <submittedName>
        <fullName evidence="3">Alkanesulfonate monooxygenase SsuD/methylene tetrahydromethanopterin reductase-like flavin-dependent oxidoreductase (Luciferase family)</fullName>
    </submittedName>
</protein>
<feature type="domain" description="Luciferase-like" evidence="2">
    <location>
        <begin position="23"/>
        <end position="230"/>
    </location>
</feature>
<evidence type="ECO:0000313" key="4">
    <source>
        <dbReference type="Proteomes" id="UP000542813"/>
    </source>
</evidence>
<dbReference type="Proteomes" id="UP000542813">
    <property type="component" value="Unassembled WGS sequence"/>
</dbReference>
<dbReference type="Pfam" id="PF00296">
    <property type="entry name" value="Bac_luciferase"/>
    <property type="match status" value="1"/>
</dbReference>
<evidence type="ECO:0000256" key="1">
    <source>
        <dbReference type="ARBA" id="ARBA00023002"/>
    </source>
</evidence>
<dbReference type="AlphaFoldDB" id="A0A7W9GL32"/>
<dbReference type="EMBL" id="JACHMM010000001">
    <property type="protein sequence ID" value="MBB5785632.1"/>
    <property type="molecule type" value="Genomic_DNA"/>
</dbReference>
<evidence type="ECO:0000313" key="3">
    <source>
        <dbReference type="EMBL" id="MBB5785632.1"/>
    </source>
</evidence>
<dbReference type="InterPro" id="IPR050564">
    <property type="entry name" value="F420-G6PD/mer"/>
</dbReference>
<gene>
    <name evidence="3" type="ORF">HD601_000207</name>
</gene>
<accession>A0A7W9GL32</accession>